<dbReference type="SMART" id="SM00066">
    <property type="entry name" value="GAL4"/>
    <property type="match status" value="1"/>
</dbReference>
<gene>
    <name evidence="7" type="ORF">SPI_03532</name>
</gene>
<keyword evidence="4" id="KW-0804">Transcription</keyword>
<dbReference type="STRING" id="1081102.A0A167W5M8"/>
<accession>A0A167W5M8</accession>
<dbReference type="AlphaFoldDB" id="A0A167W5M8"/>
<evidence type="ECO:0000256" key="3">
    <source>
        <dbReference type="ARBA" id="ARBA00023015"/>
    </source>
</evidence>
<keyword evidence="1" id="KW-0479">Metal-binding</keyword>
<proteinExistence type="predicted"/>
<organism evidence="7 8">
    <name type="scientific">Niveomyces insectorum RCEF 264</name>
    <dbReference type="NCBI Taxonomy" id="1081102"/>
    <lineage>
        <taxon>Eukaryota</taxon>
        <taxon>Fungi</taxon>
        <taxon>Dikarya</taxon>
        <taxon>Ascomycota</taxon>
        <taxon>Pezizomycotina</taxon>
        <taxon>Sordariomycetes</taxon>
        <taxon>Hypocreomycetidae</taxon>
        <taxon>Hypocreales</taxon>
        <taxon>Cordycipitaceae</taxon>
        <taxon>Niveomyces</taxon>
    </lineage>
</organism>
<evidence type="ECO:0000313" key="7">
    <source>
        <dbReference type="EMBL" id="OAA63369.1"/>
    </source>
</evidence>
<dbReference type="SUPFAM" id="SSF57701">
    <property type="entry name" value="Zn2/Cys6 DNA-binding domain"/>
    <property type="match status" value="1"/>
</dbReference>
<evidence type="ECO:0000259" key="6">
    <source>
        <dbReference type="PROSITE" id="PS50048"/>
    </source>
</evidence>
<keyword evidence="3" id="KW-0805">Transcription regulation</keyword>
<protein>
    <submittedName>
        <fullName evidence="7">Zn(2)-C6 fungal-type DNA-binding domain protein</fullName>
    </submittedName>
</protein>
<dbReference type="InterPro" id="IPR001138">
    <property type="entry name" value="Zn2Cys6_DnaBD"/>
</dbReference>
<evidence type="ECO:0000256" key="1">
    <source>
        <dbReference type="ARBA" id="ARBA00022723"/>
    </source>
</evidence>
<evidence type="ECO:0000313" key="8">
    <source>
        <dbReference type="Proteomes" id="UP000076874"/>
    </source>
</evidence>
<dbReference type="PROSITE" id="PS50048">
    <property type="entry name" value="ZN2_CY6_FUNGAL_2"/>
    <property type="match status" value="1"/>
</dbReference>
<dbReference type="GO" id="GO:0000981">
    <property type="term" value="F:DNA-binding transcription factor activity, RNA polymerase II-specific"/>
    <property type="evidence" value="ECO:0007669"/>
    <property type="project" value="InterPro"/>
</dbReference>
<comment type="caution">
    <text evidence="7">The sequence shown here is derived from an EMBL/GenBank/DDBJ whole genome shotgun (WGS) entry which is preliminary data.</text>
</comment>
<name>A0A167W5M8_9HYPO</name>
<dbReference type="PROSITE" id="PS00463">
    <property type="entry name" value="ZN2_CY6_FUNGAL_1"/>
    <property type="match status" value="1"/>
</dbReference>
<evidence type="ECO:0000256" key="5">
    <source>
        <dbReference type="ARBA" id="ARBA00023242"/>
    </source>
</evidence>
<evidence type="ECO:0000256" key="4">
    <source>
        <dbReference type="ARBA" id="ARBA00023163"/>
    </source>
</evidence>
<keyword evidence="7" id="KW-0238">DNA-binding</keyword>
<dbReference type="Pfam" id="PF00172">
    <property type="entry name" value="Zn_clus"/>
    <property type="match status" value="1"/>
</dbReference>
<dbReference type="OrthoDB" id="4216928at2759"/>
<dbReference type="Proteomes" id="UP000076874">
    <property type="component" value="Unassembled WGS sequence"/>
</dbReference>
<evidence type="ECO:0000256" key="2">
    <source>
        <dbReference type="ARBA" id="ARBA00022833"/>
    </source>
</evidence>
<sequence>MSLSLSALERRHPPPRRKSCAACTKAKRRCSNTLPSCARCSQRGLVCHYAGQPPGLTTTSILDPLPTVSAQSVMPLSDLEIDAAPTPSWLDAAWHPWSPFSPPPPPPPLACIAADDSVPPLIGLSVDGLAPADGSPHNRLLPDEGAPVVEAPAASLIRLPSAQLPELETRDFDRIAAVVRSRLAYAIDKIKDAPRLLLAENQLPWSHPMLYRDGMPASMQGALSSCALYVAKNAVNAAVVLSCIHAHLRQLLSAPEPAALPDLLARTQALLLYTIFAAFDPDPTSMRAVLDEVQDALMRSAKSLLSLTNFSSLADGLYPEAPSLYPLAESRAMWEAWVLMESSRRTVMISFFFSQLYRVLVGIPAHACDGMLYINASWTMSPALWQALGPVDFAVAWRRQKYFIVKKADVTAVIKEGRPRDVDEFSRIFLTCMMGIEEFKGWLLSRGGDP</sequence>
<reference evidence="7 8" key="1">
    <citation type="journal article" date="2016" name="Genome Biol. Evol.">
        <title>Divergent and convergent evolution of fungal pathogenicity.</title>
        <authorList>
            <person name="Shang Y."/>
            <person name="Xiao G."/>
            <person name="Zheng P."/>
            <person name="Cen K."/>
            <person name="Zhan S."/>
            <person name="Wang C."/>
        </authorList>
    </citation>
    <scope>NUCLEOTIDE SEQUENCE [LARGE SCALE GENOMIC DNA]</scope>
    <source>
        <strain evidence="7 8">RCEF 264</strain>
    </source>
</reference>
<dbReference type="InterPro" id="IPR036864">
    <property type="entry name" value="Zn2-C6_fun-type_DNA-bd_sf"/>
</dbReference>
<dbReference type="PANTHER" id="PTHR47660">
    <property type="entry name" value="TRANSCRIPTION FACTOR WITH C2H2 AND ZN(2)-CYS(6) DNA BINDING DOMAIN (EUROFUNG)-RELATED-RELATED"/>
    <property type="match status" value="1"/>
</dbReference>
<dbReference type="GO" id="GO:0008270">
    <property type="term" value="F:zinc ion binding"/>
    <property type="evidence" value="ECO:0007669"/>
    <property type="project" value="InterPro"/>
</dbReference>
<keyword evidence="8" id="KW-1185">Reference proteome</keyword>
<dbReference type="PRINTS" id="PR00755">
    <property type="entry name" value="AFLATOXINBRP"/>
</dbReference>
<dbReference type="EMBL" id="AZHD01000005">
    <property type="protein sequence ID" value="OAA63369.1"/>
    <property type="molecule type" value="Genomic_DNA"/>
</dbReference>
<dbReference type="CDD" id="cd00067">
    <property type="entry name" value="GAL4"/>
    <property type="match status" value="1"/>
</dbReference>
<dbReference type="Gene3D" id="4.10.240.10">
    <property type="entry name" value="Zn(2)-C6 fungal-type DNA-binding domain"/>
    <property type="match status" value="1"/>
</dbReference>
<keyword evidence="5" id="KW-0539">Nucleus</keyword>
<dbReference type="GO" id="GO:0003677">
    <property type="term" value="F:DNA binding"/>
    <property type="evidence" value="ECO:0007669"/>
    <property type="project" value="UniProtKB-KW"/>
</dbReference>
<feature type="domain" description="Zn(2)-C6 fungal-type" evidence="6">
    <location>
        <begin position="19"/>
        <end position="49"/>
    </location>
</feature>
<keyword evidence="2" id="KW-0862">Zinc</keyword>